<comment type="caution">
    <text evidence="1">The sequence shown here is derived from an EMBL/GenBank/DDBJ whole genome shotgun (WGS) entry which is preliminary data.</text>
</comment>
<evidence type="ECO:0000313" key="2">
    <source>
        <dbReference type="Proteomes" id="UP001165121"/>
    </source>
</evidence>
<accession>A0A9W7D6G1</accession>
<name>A0A9W7D6G1_9STRA</name>
<sequence>MEGDTGRLREGTAPQGTRATEALLSSGSRRLDVSFKEYEFAYVRAKLLNKSMVNADYDITKDPTKNKLLQHCVGPFAIVKRVNDKLLLPVVVRSHDAFNVDQLKLSVGCPPEFMVVPFAAQLHSSLMKMETGLTSSRPYYKSGVVEDVFNTW</sequence>
<dbReference type="Proteomes" id="UP001165121">
    <property type="component" value="Unassembled WGS sequence"/>
</dbReference>
<keyword evidence="2" id="KW-1185">Reference proteome</keyword>
<gene>
    <name evidence="1" type="ORF">Pfra01_002626800</name>
</gene>
<dbReference type="AlphaFoldDB" id="A0A9W7D6G1"/>
<protein>
    <submittedName>
        <fullName evidence="1">Unnamed protein product</fullName>
    </submittedName>
</protein>
<reference evidence="1" key="1">
    <citation type="submission" date="2023-04" db="EMBL/GenBank/DDBJ databases">
        <title>Phytophthora fragariaefolia NBRC 109709.</title>
        <authorList>
            <person name="Ichikawa N."/>
            <person name="Sato H."/>
            <person name="Tonouchi N."/>
        </authorList>
    </citation>
    <scope>NUCLEOTIDE SEQUENCE</scope>
    <source>
        <strain evidence="1">NBRC 109709</strain>
    </source>
</reference>
<dbReference type="EMBL" id="BSXT01005482">
    <property type="protein sequence ID" value="GMF60569.1"/>
    <property type="molecule type" value="Genomic_DNA"/>
</dbReference>
<evidence type="ECO:0000313" key="1">
    <source>
        <dbReference type="EMBL" id="GMF60569.1"/>
    </source>
</evidence>
<organism evidence="1 2">
    <name type="scientific">Phytophthora fragariaefolia</name>
    <dbReference type="NCBI Taxonomy" id="1490495"/>
    <lineage>
        <taxon>Eukaryota</taxon>
        <taxon>Sar</taxon>
        <taxon>Stramenopiles</taxon>
        <taxon>Oomycota</taxon>
        <taxon>Peronosporomycetes</taxon>
        <taxon>Peronosporales</taxon>
        <taxon>Peronosporaceae</taxon>
        <taxon>Phytophthora</taxon>
    </lineage>
</organism>
<proteinExistence type="predicted"/>